<dbReference type="InterPro" id="IPR013750">
    <property type="entry name" value="GHMP_kinase_C_dom"/>
</dbReference>
<dbReference type="Pfam" id="PF00288">
    <property type="entry name" value="GHMP_kinases_N"/>
    <property type="match status" value="1"/>
</dbReference>
<dbReference type="OrthoDB" id="9764892at2"/>
<keyword evidence="4" id="KW-0963">Cytoplasm</keyword>
<dbReference type="EC" id="2.7.1.36" evidence="3"/>
<sequence length="332" mass="33369">MNSSLPTRPRPSEAGPAGERAVGTGTAHAKAILFGEHAVVYGAPAIAVPLHQLEVETMIRPTPGSELRIESELFAGTASSAPEVLRPVITAVRAALGAVGAVGAEEMQAQLRVRSAIPHGRGLGSSAAVAAAIARAAADLFGTELDADAFHEIVQRAERVAHGNPSGIDARAVSAAGPIRFHGGSARPTGVGAPLTFVLADSGVPGSTAAAVAGVRERRAADPVRMDRAISQLADIAEGSVLDLELGDRSALGSRMLEAHALLGRIGVSTVQLDALVEAARAAGAHGAKLTGGGLGGCVLALAESEAQAEHIALALRSTGAPRTWTTTVAAA</sequence>
<dbReference type="KEGG" id="ltr:EVS81_04285"/>
<dbReference type="InterPro" id="IPR006203">
    <property type="entry name" value="GHMP_knse_ATP-bd_CS"/>
</dbReference>
<accession>A0A4P6KFD2</accession>
<keyword evidence="17" id="KW-1185">Reference proteome</keyword>
<evidence type="ECO:0000256" key="11">
    <source>
        <dbReference type="ARBA" id="ARBA00023098"/>
    </source>
</evidence>
<evidence type="ECO:0000256" key="10">
    <source>
        <dbReference type="ARBA" id="ARBA00022842"/>
    </source>
</evidence>
<comment type="pathway">
    <text evidence="12">Isoprenoid biosynthesis; isopentenyl diphosphate biosynthesis via mevalonate pathway; isopentenyl diphosphate from (R)-mevalonate: step 1/3.</text>
</comment>
<dbReference type="InterPro" id="IPR036554">
    <property type="entry name" value="GHMP_kinase_C_sf"/>
</dbReference>
<keyword evidence="7" id="KW-0547">Nucleotide-binding</keyword>
<dbReference type="PROSITE" id="PS00627">
    <property type="entry name" value="GHMP_KINASES_ATP"/>
    <property type="match status" value="1"/>
</dbReference>
<evidence type="ECO:0000256" key="4">
    <source>
        <dbReference type="ARBA" id="ARBA00022490"/>
    </source>
</evidence>
<dbReference type="SUPFAM" id="SSF55060">
    <property type="entry name" value="GHMP Kinase, C-terminal domain"/>
    <property type="match status" value="1"/>
</dbReference>
<dbReference type="GO" id="GO:0005829">
    <property type="term" value="C:cytosol"/>
    <property type="evidence" value="ECO:0007669"/>
    <property type="project" value="TreeGrafter"/>
</dbReference>
<keyword evidence="11" id="KW-0443">Lipid metabolism</keyword>
<evidence type="ECO:0000256" key="1">
    <source>
        <dbReference type="ARBA" id="ARBA00004496"/>
    </source>
</evidence>
<dbReference type="InterPro" id="IPR014721">
    <property type="entry name" value="Ribsml_uS5_D2-typ_fold_subgr"/>
</dbReference>
<evidence type="ECO:0000256" key="2">
    <source>
        <dbReference type="ARBA" id="ARBA00006495"/>
    </source>
</evidence>
<dbReference type="GO" id="GO:0019287">
    <property type="term" value="P:isopentenyl diphosphate biosynthetic process, mevalonate pathway"/>
    <property type="evidence" value="ECO:0007669"/>
    <property type="project" value="UniProtKB-UniPathway"/>
</dbReference>
<dbReference type="GO" id="GO:0004496">
    <property type="term" value="F:mevalonate kinase activity"/>
    <property type="evidence" value="ECO:0007669"/>
    <property type="project" value="UniProtKB-EC"/>
</dbReference>
<dbReference type="Proteomes" id="UP000289260">
    <property type="component" value="Chromosome"/>
</dbReference>
<evidence type="ECO:0000256" key="9">
    <source>
        <dbReference type="ARBA" id="ARBA00022840"/>
    </source>
</evidence>
<dbReference type="InterPro" id="IPR006204">
    <property type="entry name" value="GHMP_kinase_N_dom"/>
</dbReference>
<comment type="similarity">
    <text evidence="2">Belongs to the GHMP kinase family. Mevalonate kinase subfamily.</text>
</comment>
<name>A0A4P6KFD2_9MICO</name>
<evidence type="ECO:0000256" key="13">
    <source>
        <dbReference type="SAM" id="MobiDB-lite"/>
    </source>
</evidence>
<dbReference type="EMBL" id="CP035806">
    <property type="protein sequence ID" value="QBE48144.1"/>
    <property type="molecule type" value="Genomic_DNA"/>
</dbReference>
<dbReference type="SUPFAM" id="SSF54211">
    <property type="entry name" value="Ribosomal protein S5 domain 2-like"/>
    <property type="match status" value="1"/>
</dbReference>
<feature type="domain" description="GHMP kinase C-terminal" evidence="15">
    <location>
        <begin position="244"/>
        <end position="320"/>
    </location>
</feature>
<dbReference type="GO" id="GO:0005524">
    <property type="term" value="F:ATP binding"/>
    <property type="evidence" value="ECO:0007669"/>
    <property type="project" value="UniProtKB-KW"/>
</dbReference>
<keyword evidence="9" id="KW-0067">ATP-binding</keyword>
<evidence type="ECO:0000259" key="14">
    <source>
        <dbReference type="Pfam" id="PF00288"/>
    </source>
</evidence>
<dbReference type="UniPathway" id="UPA00057">
    <property type="reaction ID" value="UER00098"/>
</dbReference>
<keyword evidence="10" id="KW-0460">Magnesium</keyword>
<dbReference type="NCBIfam" id="TIGR00549">
    <property type="entry name" value="mevalon_kin"/>
    <property type="match status" value="1"/>
</dbReference>
<evidence type="ECO:0000256" key="12">
    <source>
        <dbReference type="ARBA" id="ARBA00029438"/>
    </source>
</evidence>
<comment type="subcellular location">
    <subcellularLocation>
        <location evidence="1">Cytoplasm</location>
    </subcellularLocation>
</comment>
<evidence type="ECO:0000256" key="5">
    <source>
        <dbReference type="ARBA" id="ARBA00022516"/>
    </source>
</evidence>
<dbReference type="RefSeq" id="WP_130109283.1">
    <property type="nucleotide sequence ID" value="NZ_CP035806.1"/>
</dbReference>
<organism evidence="16 17">
    <name type="scientific">Leucobacter triazinivorans</name>
    <dbReference type="NCBI Taxonomy" id="1784719"/>
    <lineage>
        <taxon>Bacteria</taxon>
        <taxon>Bacillati</taxon>
        <taxon>Actinomycetota</taxon>
        <taxon>Actinomycetes</taxon>
        <taxon>Micrococcales</taxon>
        <taxon>Microbacteriaceae</taxon>
        <taxon>Leucobacter</taxon>
    </lineage>
</organism>
<dbReference type="InterPro" id="IPR006205">
    <property type="entry name" value="Mev_gal_kin"/>
</dbReference>
<evidence type="ECO:0000256" key="7">
    <source>
        <dbReference type="ARBA" id="ARBA00022741"/>
    </source>
</evidence>
<feature type="region of interest" description="Disordered" evidence="13">
    <location>
        <begin position="1"/>
        <end position="22"/>
    </location>
</feature>
<dbReference type="PANTHER" id="PTHR43290:SF2">
    <property type="entry name" value="MEVALONATE KINASE"/>
    <property type="match status" value="1"/>
</dbReference>
<protein>
    <recommendedName>
        <fullName evidence="3">mevalonate kinase</fullName>
        <ecNumber evidence="3">2.7.1.36</ecNumber>
    </recommendedName>
</protein>
<keyword evidence="8 16" id="KW-0418">Kinase</keyword>
<evidence type="ECO:0000313" key="17">
    <source>
        <dbReference type="Proteomes" id="UP000289260"/>
    </source>
</evidence>
<reference evidence="16 17" key="1">
    <citation type="submission" date="2019-02" db="EMBL/GenBank/DDBJ databases">
        <authorList>
            <person name="Sun L."/>
            <person name="Pan D."/>
            <person name="Wu X."/>
        </authorList>
    </citation>
    <scope>NUCLEOTIDE SEQUENCE [LARGE SCALE GENOMIC DNA]</scope>
    <source>
        <strain evidence="16 17">JW-1</strain>
    </source>
</reference>
<evidence type="ECO:0000256" key="8">
    <source>
        <dbReference type="ARBA" id="ARBA00022777"/>
    </source>
</evidence>
<evidence type="ECO:0000313" key="16">
    <source>
        <dbReference type="EMBL" id="QBE48144.1"/>
    </source>
</evidence>
<keyword evidence="5" id="KW-0444">Lipid biosynthesis</keyword>
<evidence type="ECO:0000256" key="3">
    <source>
        <dbReference type="ARBA" id="ARBA00012103"/>
    </source>
</evidence>
<proteinExistence type="inferred from homology"/>
<dbReference type="AlphaFoldDB" id="A0A4P6KFD2"/>
<feature type="domain" description="GHMP kinase N-terminal" evidence="14">
    <location>
        <begin position="97"/>
        <end position="170"/>
    </location>
</feature>
<dbReference type="Pfam" id="PF08544">
    <property type="entry name" value="GHMP_kinases_C"/>
    <property type="match status" value="1"/>
</dbReference>
<dbReference type="PRINTS" id="PR00959">
    <property type="entry name" value="MEVGALKINASE"/>
</dbReference>
<gene>
    <name evidence="16" type="primary">mvk</name>
    <name evidence="16" type="ORF">EVS81_04285</name>
</gene>
<keyword evidence="6 16" id="KW-0808">Transferase</keyword>
<evidence type="ECO:0000256" key="6">
    <source>
        <dbReference type="ARBA" id="ARBA00022679"/>
    </source>
</evidence>
<dbReference type="PANTHER" id="PTHR43290">
    <property type="entry name" value="MEVALONATE KINASE"/>
    <property type="match status" value="1"/>
</dbReference>
<dbReference type="InterPro" id="IPR020568">
    <property type="entry name" value="Ribosomal_Su5_D2-typ_SF"/>
</dbReference>
<dbReference type="Gene3D" id="3.30.70.890">
    <property type="entry name" value="GHMP kinase, C-terminal domain"/>
    <property type="match status" value="1"/>
</dbReference>
<dbReference type="Gene3D" id="3.30.230.10">
    <property type="match status" value="1"/>
</dbReference>
<evidence type="ECO:0000259" key="15">
    <source>
        <dbReference type="Pfam" id="PF08544"/>
    </source>
</evidence>